<dbReference type="Gene3D" id="3.40.50.11500">
    <property type="match status" value="1"/>
</dbReference>
<feature type="compositionally biased region" description="Polar residues" evidence="2">
    <location>
        <begin position="137"/>
        <end position="153"/>
    </location>
</feature>
<feature type="compositionally biased region" description="Basic residues" evidence="2">
    <location>
        <begin position="175"/>
        <end position="185"/>
    </location>
</feature>
<dbReference type="InterPro" id="IPR001194">
    <property type="entry name" value="cDENN_dom"/>
</dbReference>
<dbReference type="AlphaFoldDB" id="A0A7S0PJX3"/>
<dbReference type="Pfam" id="PF02141">
    <property type="entry name" value="DENN"/>
    <property type="match status" value="1"/>
</dbReference>
<evidence type="ECO:0000256" key="1">
    <source>
        <dbReference type="SAM" id="Coils"/>
    </source>
</evidence>
<name>A0A7S0PJX3_9STRA</name>
<proteinExistence type="predicted"/>
<feature type="region of interest" description="Disordered" evidence="2">
    <location>
        <begin position="135"/>
        <end position="185"/>
    </location>
</feature>
<dbReference type="SMART" id="SM00799">
    <property type="entry name" value="DENN"/>
    <property type="match status" value="1"/>
</dbReference>
<evidence type="ECO:0000313" key="4">
    <source>
        <dbReference type="EMBL" id="CAD8574142.1"/>
    </source>
</evidence>
<reference evidence="4" key="1">
    <citation type="submission" date="2021-01" db="EMBL/GenBank/DDBJ databases">
        <authorList>
            <person name="Corre E."/>
            <person name="Pelletier E."/>
            <person name="Niang G."/>
            <person name="Scheremetjew M."/>
            <person name="Finn R."/>
            <person name="Kale V."/>
            <person name="Holt S."/>
            <person name="Cochrane G."/>
            <person name="Meng A."/>
            <person name="Brown T."/>
            <person name="Cohen L."/>
        </authorList>
    </citation>
    <scope>NUCLEOTIDE SEQUENCE</scope>
    <source>
        <strain evidence="4">B651</strain>
    </source>
</reference>
<dbReference type="EMBL" id="HBEU01000430">
    <property type="protein sequence ID" value="CAD8574142.1"/>
    <property type="molecule type" value="Transcribed_RNA"/>
</dbReference>
<dbReference type="PANTHER" id="PTHR15288:SF0">
    <property type="entry name" value="UDENN DOMAIN-CONTAINING PROTEIN"/>
    <property type="match status" value="1"/>
</dbReference>
<protein>
    <recommendedName>
        <fullName evidence="3">cDENN domain-containing protein</fullName>
    </recommendedName>
</protein>
<accession>A0A7S0PJX3</accession>
<keyword evidence="1" id="KW-0175">Coiled coil</keyword>
<dbReference type="InterPro" id="IPR043153">
    <property type="entry name" value="DENN_C"/>
</dbReference>
<gene>
    <name evidence="4" type="ORF">LDAN0322_LOCUS286</name>
</gene>
<evidence type="ECO:0000259" key="3">
    <source>
        <dbReference type="SMART" id="SM00799"/>
    </source>
</evidence>
<dbReference type="PANTHER" id="PTHR15288">
    <property type="entry name" value="DENN DOMAIN-CONTAINING PROTEIN 2"/>
    <property type="match status" value="1"/>
</dbReference>
<organism evidence="4">
    <name type="scientific">Leptocylindrus aporus</name>
    <dbReference type="NCBI Taxonomy" id="1398097"/>
    <lineage>
        <taxon>Eukaryota</taxon>
        <taxon>Sar</taxon>
        <taxon>Stramenopiles</taxon>
        <taxon>Ochrophyta</taxon>
        <taxon>Bacillariophyta</taxon>
        <taxon>Coscinodiscophyceae</taxon>
        <taxon>Chaetocerotophycidae</taxon>
        <taxon>Leptocylindrales</taxon>
        <taxon>Leptocylindraceae</taxon>
        <taxon>Leptocylindrus</taxon>
    </lineage>
</organism>
<evidence type="ECO:0000256" key="2">
    <source>
        <dbReference type="SAM" id="MobiDB-lite"/>
    </source>
</evidence>
<dbReference type="InterPro" id="IPR051942">
    <property type="entry name" value="DENN_domain_containing_2"/>
</dbReference>
<feature type="coiled-coil region" evidence="1">
    <location>
        <begin position="69"/>
        <end position="103"/>
    </location>
</feature>
<feature type="domain" description="cDENN" evidence="3">
    <location>
        <begin position="511"/>
        <end position="723"/>
    </location>
</feature>
<sequence>MNGLFKKFPKRGSSTISDDDDGLIVGWTQQHVEEKEPHSQSSLMNRFYSNFSNVSDVDTDDVGKLRRRCIEAEALADALKVELNDLKQQHAHVIEKNKDYEEKMSWVKHIQHGVDKFQRHRERTGATYDEAAKASSDYGNLNNTGSETPSNHELSVVGDTSETDDTGTSLWGIHQGRKQHRASHATGKRIHNMLEANTHKTRLQREKYLSKTNSDRMIRDGKLFDINEKVSDRVLKGLTRSLDGLLLSTARMEYYRMHDTDPTEVFGQFLLLGANLPAIAADEQLVTYDGIRYLDPFIVRSAYGEDSYPVNLDKNTPLLQPAELSPFCFPDGLKMWLIPKSASKLVQKSIVETNTYQAITFTGADGFNTYGMAVTCVEKAYSNEIRDKVLPILIKKRRLRYLARKIVRCVRAFILRKKIEKSGVFSPIPEKSVSNIRKSLKKQPSQFGIHVNHRDNQSNSNGKGNSLSVRNRAREAYLEMKKDKEEDHILLVQKCYVFTDVRKNERVLLCAALKQLIDLERRENMTKTLKRDEATFKEKQMLRRHELLKFIRGNLQLSEKQKLATLPSNSYDFISMSKFTCTNDDNKFTCKLPINFVSPIEYPLPLPSLDEEYGLNLLLQRLENASILINLLQLISLEFSVLVFGREPIEVNCCVETLASLLKPYKWGCNIFPCIPDNMIDVVQAPFPIIAGITEKDLHKIPQNPIVEDAYMNGLTIVNIHDGKVAITVDKAATESCLFPRPYLMNALNSLMSRLKSDFQTKRFQDFVSDKIGFSPEHRVLLRSARFAIYDHMKSLAEHLHWRRDAFKKYGAIVQSQNDSGHHNEKEHFQFYPHLYMEQIKNESRFLQRFANTQMFICYVDKLQEEELKIEKAKKGRLGKALANSLWSKWEDYVKRKQSISQRSVK</sequence>